<dbReference type="PANTHER" id="PTHR22953:SF153">
    <property type="entry name" value="PURPLE ACID PHOSPHATASE"/>
    <property type="match status" value="1"/>
</dbReference>
<dbReference type="GO" id="GO:0003993">
    <property type="term" value="F:acid phosphatase activity"/>
    <property type="evidence" value="ECO:0007669"/>
    <property type="project" value="InterPro"/>
</dbReference>
<dbReference type="OrthoDB" id="45007at2759"/>
<organism evidence="3 4">
    <name type="scientific">Thraustotheca clavata</name>
    <dbReference type="NCBI Taxonomy" id="74557"/>
    <lineage>
        <taxon>Eukaryota</taxon>
        <taxon>Sar</taxon>
        <taxon>Stramenopiles</taxon>
        <taxon>Oomycota</taxon>
        <taxon>Saprolegniomycetes</taxon>
        <taxon>Saprolegniales</taxon>
        <taxon>Achlyaceae</taxon>
        <taxon>Thraustotheca</taxon>
    </lineage>
</organism>
<keyword evidence="1" id="KW-0732">Signal</keyword>
<dbReference type="InterPro" id="IPR025733">
    <property type="entry name" value="PAPs_C"/>
</dbReference>
<evidence type="ECO:0000313" key="4">
    <source>
        <dbReference type="Proteomes" id="UP000243217"/>
    </source>
</evidence>
<comment type="caution">
    <text evidence="3">The sequence shown here is derived from an EMBL/GenBank/DDBJ whole genome shotgun (WGS) entry which is preliminary data.</text>
</comment>
<feature type="domain" description="Purple acid phosphatase C-terminal" evidence="2">
    <location>
        <begin position="62"/>
        <end position="117"/>
    </location>
</feature>
<evidence type="ECO:0000259" key="2">
    <source>
        <dbReference type="Pfam" id="PF14008"/>
    </source>
</evidence>
<dbReference type="InterPro" id="IPR029052">
    <property type="entry name" value="Metallo-depent_PP-like"/>
</dbReference>
<dbReference type="Proteomes" id="UP000243217">
    <property type="component" value="Unassembled WGS sequence"/>
</dbReference>
<dbReference type="EMBL" id="JNBS01000236">
    <property type="protein sequence ID" value="OQS07484.1"/>
    <property type="molecule type" value="Genomic_DNA"/>
</dbReference>
<accession>A0A1W0AB13</accession>
<dbReference type="PANTHER" id="PTHR22953">
    <property type="entry name" value="ACID PHOSPHATASE RELATED"/>
    <property type="match status" value="1"/>
</dbReference>
<name>A0A1W0AB13_9STRA</name>
<dbReference type="AlphaFoldDB" id="A0A1W0AB13"/>
<sequence length="150" mass="16600">MITNASVVQLVLKFVIGPHCGLQAKFEDVYASNNVQVVFARHCHGYERTMPIYKNQINKDKGVVYITTGAGGRGDAGSRINSIPKWSTFAEGDVYGSFHVLVATREKMQVVWFGNDDLRKPLDKADIFSSKFEGMMLMANTTNSSTSTIN</sequence>
<protein>
    <recommendedName>
        <fullName evidence="2">Purple acid phosphatase C-terminal domain-containing protein</fullName>
    </recommendedName>
</protein>
<reference evidence="3 4" key="1">
    <citation type="journal article" date="2014" name="Genome Biol. Evol.">
        <title>The secreted proteins of Achlya hypogyna and Thraustotheca clavata identify the ancestral oomycete secretome and reveal gene acquisitions by horizontal gene transfer.</title>
        <authorList>
            <person name="Misner I."/>
            <person name="Blouin N."/>
            <person name="Leonard G."/>
            <person name="Richards T.A."/>
            <person name="Lane C.E."/>
        </authorList>
    </citation>
    <scope>NUCLEOTIDE SEQUENCE [LARGE SCALE GENOMIC DNA]</scope>
    <source>
        <strain evidence="3 4">ATCC 34112</strain>
    </source>
</reference>
<dbReference type="Gene3D" id="3.60.21.10">
    <property type="match status" value="1"/>
</dbReference>
<dbReference type="STRING" id="74557.A0A1W0AB13"/>
<dbReference type="SUPFAM" id="SSF56300">
    <property type="entry name" value="Metallo-dependent phosphatases"/>
    <property type="match status" value="1"/>
</dbReference>
<dbReference type="InterPro" id="IPR039331">
    <property type="entry name" value="PAPs-like"/>
</dbReference>
<evidence type="ECO:0000313" key="3">
    <source>
        <dbReference type="EMBL" id="OQS07484.1"/>
    </source>
</evidence>
<dbReference type="Pfam" id="PF14008">
    <property type="entry name" value="Metallophos_C"/>
    <property type="match status" value="1"/>
</dbReference>
<proteinExistence type="predicted"/>
<evidence type="ECO:0000256" key="1">
    <source>
        <dbReference type="ARBA" id="ARBA00022729"/>
    </source>
</evidence>
<keyword evidence="4" id="KW-1185">Reference proteome</keyword>
<gene>
    <name evidence="3" type="ORF">THRCLA_20146</name>
</gene>